<dbReference type="EMBL" id="JAWDJX010000014">
    <property type="protein sequence ID" value="KAK3053965.1"/>
    <property type="molecule type" value="Genomic_DNA"/>
</dbReference>
<comment type="similarity">
    <text evidence="1">Belongs to the TRAPP small subunits family. BET3 subfamily.</text>
</comment>
<accession>A0AAJ0GCL9</accession>
<dbReference type="CDD" id="cd14944">
    <property type="entry name" value="TRAPPC6A_Trs33"/>
    <property type="match status" value="1"/>
</dbReference>
<protein>
    <recommendedName>
        <fullName evidence="5">Trafficking protein particle complex subunit 6B</fullName>
    </recommendedName>
</protein>
<evidence type="ECO:0000313" key="3">
    <source>
        <dbReference type="EMBL" id="KAK3053965.1"/>
    </source>
</evidence>
<name>A0AAJ0GCL9_9PEZI</name>
<dbReference type="InterPro" id="IPR024096">
    <property type="entry name" value="NO_sig/Golgi_transp_ligand-bd"/>
</dbReference>
<comment type="caution">
    <text evidence="3">The sequence shown here is derived from an EMBL/GenBank/DDBJ whole genome shotgun (WGS) entry which is preliminary data.</text>
</comment>
<evidence type="ECO:0008006" key="5">
    <source>
        <dbReference type="Google" id="ProtNLM"/>
    </source>
</evidence>
<dbReference type="Pfam" id="PF04051">
    <property type="entry name" value="TRAPP"/>
    <property type="match status" value="1"/>
</dbReference>
<gene>
    <name evidence="3" type="ORF">LTR09_005245</name>
</gene>
<dbReference type="InterPro" id="IPR007194">
    <property type="entry name" value="TRAPP_component"/>
</dbReference>
<feature type="region of interest" description="Disordered" evidence="2">
    <location>
        <begin position="61"/>
        <end position="90"/>
    </location>
</feature>
<dbReference type="GO" id="GO:0030008">
    <property type="term" value="C:TRAPP complex"/>
    <property type="evidence" value="ECO:0007669"/>
    <property type="project" value="TreeGrafter"/>
</dbReference>
<dbReference type="GO" id="GO:0006888">
    <property type="term" value="P:endoplasmic reticulum to Golgi vesicle-mediated transport"/>
    <property type="evidence" value="ECO:0007669"/>
    <property type="project" value="TreeGrafter"/>
</dbReference>
<dbReference type="PANTHER" id="PTHR12817">
    <property type="entry name" value="TRAFFICKING PROTEIN PARTICLE COMPLEX SUBUNIT 6B"/>
    <property type="match status" value="1"/>
</dbReference>
<dbReference type="AlphaFoldDB" id="A0AAJ0GCL9"/>
<proteinExistence type="inferred from homology"/>
<organism evidence="3 4">
    <name type="scientific">Extremus antarcticus</name>
    <dbReference type="NCBI Taxonomy" id="702011"/>
    <lineage>
        <taxon>Eukaryota</taxon>
        <taxon>Fungi</taxon>
        <taxon>Dikarya</taxon>
        <taxon>Ascomycota</taxon>
        <taxon>Pezizomycotina</taxon>
        <taxon>Dothideomycetes</taxon>
        <taxon>Dothideomycetidae</taxon>
        <taxon>Mycosphaerellales</taxon>
        <taxon>Extremaceae</taxon>
        <taxon>Extremus</taxon>
    </lineage>
</organism>
<dbReference type="Proteomes" id="UP001271007">
    <property type="component" value="Unassembled WGS sequence"/>
</dbReference>
<sequence length="255" mass="27677">MSKSTPQPAIDIDDIHNPKFAASTLDFLLIELVPLVQRVTEQAQAREQLLRDEYRRSKILSRTSDDTTTAGDQHGATEATTEDNKAGDTKKDGALAAADTRPLTSLGIPATTSATQDAMHARLGALGYRVGQGLAERFSAQSPRPQTPLDVIKFLCKDLWLAAFRKQIDNLKTNHRGIFVLTDNRFPPLSKMSIDRRAGSKARDEGLARAQLYLFFPSGVIRGALSGLGIEATVTAESTELPSATFQIKTKGAKA</sequence>
<keyword evidence="4" id="KW-1185">Reference proteome</keyword>
<feature type="compositionally biased region" description="Polar residues" evidence="2">
    <location>
        <begin position="61"/>
        <end position="71"/>
    </location>
</feature>
<evidence type="ECO:0000256" key="1">
    <source>
        <dbReference type="ARBA" id="ARBA00006218"/>
    </source>
</evidence>
<evidence type="ECO:0000313" key="4">
    <source>
        <dbReference type="Proteomes" id="UP001271007"/>
    </source>
</evidence>
<dbReference type="PANTHER" id="PTHR12817:SF0">
    <property type="entry name" value="GEO08327P1"/>
    <property type="match status" value="1"/>
</dbReference>
<reference evidence="3" key="1">
    <citation type="submission" date="2023-04" db="EMBL/GenBank/DDBJ databases">
        <title>Black Yeasts Isolated from many extreme environments.</title>
        <authorList>
            <person name="Coleine C."/>
            <person name="Stajich J.E."/>
            <person name="Selbmann L."/>
        </authorList>
    </citation>
    <scope>NUCLEOTIDE SEQUENCE</scope>
    <source>
        <strain evidence="3">CCFEE 5312</strain>
    </source>
</reference>
<dbReference type="GO" id="GO:0005802">
    <property type="term" value="C:trans-Golgi network"/>
    <property type="evidence" value="ECO:0007669"/>
    <property type="project" value="TreeGrafter"/>
</dbReference>
<dbReference type="GO" id="GO:0005801">
    <property type="term" value="C:cis-Golgi network"/>
    <property type="evidence" value="ECO:0007669"/>
    <property type="project" value="TreeGrafter"/>
</dbReference>
<dbReference type="SUPFAM" id="SSF111126">
    <property type="entry name" value="Ligand-binding domain in the NO signalling and Golgi transport"/>
    <property type="match status" value="1"/>
</dbReference>
<dbReference type="Gene3D" id="3.30.1380.20">
    <property type="entry name" value="Trafficking protein particle complex subunit 3"/>
    <property type="match status" value="1"/>
</dbReference>
<evidence type="ECO:0000256" key="2">
    <source>
        <dbReference type="SAM" id="MobiDB-lite"/>
    </source>
</evidence>
<dbReference type="InterPro" id="IPR037992">
    <property type="entry name" value="TRAPPC6/Trs33"/>
</dbReference>